<accession>A0A1S3DS52</accession>
<evidence type="ECO:0000256" key="3">
    <source>
        <dbReference type="ARBA" id="ARBA00022576"/>
    </source>
</evidence>
<keyword evidence="4" id="KW-0808">Transferase</keyword>
<dbReference type="AlphaFoldDB" id="A0A1S3DS52"/>
<dbReference type="Pfam" id="PF00155">
    <property type="entry name" value="Aminotran_1_2"/>
    <property type="match status" value="1"/>
</dbReference>
<dbReference type="RefSeq" id="XP_008486207.3">
    <property type="nucleotide sequence ID" value="XM_008487985.3"/>
</dbReference>
<sequence>MTGWKLGWAYGPANLMRNLQIVHQNCIYTSSTPTQEAVARSFETEINNMTTAPDKCYFYTISEELRPKREILADALDKAGMVSWTL</sequence>
<evidence type="ECO:0000256" key="6">
    <source>
        <dbReference type="ARBA" id="ARBA00024016"/>
    </source>
</evidence>
<evidence type="ECO:0000259" key="7">
    <source>
        <dbReference type="Pfam" id="PF00155"/>
    </source>
</evidence>
<dbReference type="InterPro" id="IPR004839">
    <property type="entry name" value="Aminotransferase_I/II_large"/>
</dbReference>
<organism evidence="8 9">
    <name type="scientific">Diaphorina citri</name>
    <name type="common">Asian citrus psyllid</name>
    <dbReference type="NCBI Taxonomy" id="121845"/>
    <lineage>
        <taxon>Eukaryota</taxon>
        <taxon>Metazoa</taxon>
        <taxon>Ecdysozoa</taxon>
        <taxon>Arthropoda</taxon>
        <taxon>Hexapoda</taxon>
        <taxon>Insecta</taxon>
        <taxon>Pterygota</taxon>
        <taxon>Neoptera</taxon>
        <taxon>Paraneoptera</taxon>
        <taxon>Hemiptera</taxon>
        <taxon>Sternorrhyncha</taxon>
        <taxon>Psylloidea</taxon>
        <taxon>Psyllidae</taxon>
        <taxon>Diaphorininae</taxon>
        <taxon>Diaphorina</taxon>
    </lineage>
</organism>
<dbReference type="InterPro" id="IPR015422">
    <property type="entry name" value="PyrdxlP-dep_Trfase_small"/>
</dbReference>
<dbReference type="Proteomes" id="UP000079169">
    <property type="component" value="Unplaced"/>
</dbReference>
<dbReference type="InterPro" id="IPR015424">
    <property type="entry name" value="PyrdxlP-dep_Trfase"/>
</dbReference>
<dbReference type="PaxDb" id="121845-A0A1S3DS52"/>
<evidence type="ECO:0000313" key="9">
    <source>
        <dbReference type="RefSeq" id="XP_008486207.3"/>
    </source>
</evidence>
<evidence type="ECO:0000313" key="8">
    <source>
        <dbReference type="Proteomes" id="UP000079169"/>
    </source>
</evidence>
<keyword evidence="8" id="KW-1185">Reference proteome</keyword>
<dbReference type="STRING" id="121845.A0A1S3DS52"/>
<dbReference type="Gene3D" id="3.40.640.10">
    <property type="entry name" value="Type I PLP-dependent aspartate aminotransferase-like (Major domain)"/>
    <property type="match status" value="1"/>
</dbReference>
<dbReference type="UniPathway" id="UPA00334">
    <property type="reaction ID" value="UER00726"/>
</dbReference>
<protein>
    <recommendedName>
        <fullName evidence="2">kynurenine--oxoglutarate transaminase</fullName>
        <ecNumber evidence="2">2.6.1.7</ecNumber>
    </recommendedName>
</protein>
<evidence type="ECO:0000256" key="2">
    <source>
        <dbReference type="ARBA" id="ARBA00012751"/>
    </source>
</evidence>
<dbReference type="InterPro" id="IPR015421">
    <property type="entry name" value="PyrdxlP-dep_Trfase_major"/>
</dbReference>
<dbReference type="KEGG" id="dci:103522898"/>
<evidence type="ECO:0000256" key="5">
    <source>
        <dbReference type="ARBA" id="ARBA00022898"/>
    </source>
</evidence>
<dbReference type="InterPro" id="IPR051326">
    <property type="entry name" value="Kynurenine-oxoglutarate_AT"/>
</dbReference>
<comment type="pathway">
    <text evidence="6">Amino-acid degradation; L-kynurenine degradation; kynurenate from L-kynurenine: step 1/2.</text>
</comment>
<name>A0A1S3DS52_DIACI</name>
<dbReference type="SUPFAM" id="SSF53383">
    <property type="entry name" value="PLP-dependent transferases"/>
    <property type="match status" value="1"/>
</dbReference>
<dbReference type="Gene3D" id="3.90.1150.10">
    <property type="entry name" value="Aspartate Aminotransferase, domain 1"/>
    <property type="match status" value="1"/>
</dbReference>
<gene>
    <name evidence="9" type="primary">LOC103522898</name>
</gene>
<dbReference type="GO" id="GO:0097053">
    <property type="term" value="P:L-kynurenine catabolic process"/>
    <property type="evidence" value="ECO:0007669"/>
    <property type="project" value="UniProtKB-UniPathway"/>
</dbReference>
<evidence type="ECO:0000256" key="4">
    <source>
        <dbReference type="ARBA" id="ARBA00022679"/>
    </source>
</evidence>
<dbReference type="PANTHER" id="PTHR43807">
    <property type="entry name" value="FI04487P"/>
    <property type="match status" value="1"/>
</dbReference>
<dbReference type="PANTHER" id="PTHR43807:SF20">
    <property type="entry name" value="FI04487P"/>
    <property type="match status" value="1"/>
</dbReference>
<evidence type="ECO:0000256" key="1">
    <source>
        <dbReference type="ARBA" id="ARBA00001933"/>
    </source>
</evidence>
<comment type="cofactor">
    <cofactor evidence="1">
        <name>pyridoxal 5'-phosphate</name>
        <dbReference type="ChEBI" id="CHEBI:597326"/>
    </cofactor>
</comment>
<dbReference type="GO" id="GO:0005739">
    <property type="term" value="C:mitochondrion"/>
    <property type="evidence" value="ECO:0007669"/>
    <property type="project" value="TreeGrafter"/>
</dbReference>
<keyword evidence="3" id="KW-0032">Aminotransferase</keyword>
<reference evidence="9" key="1">
    <citation type="submission" date="2025-08" db="UniProtKB">
        <authorList>
            <consortium name="RefSeq"/>
        </authorList>
    </citation>
    <scope>IDENTIFICATION</scope>
</reference>
<dbReference type="GeneID" id="103522898"/>
<dbReference type="EC" id="2.6.1.7" evidence="2"/>
<dbReference type="GO" id="GO:0016212">
    <property type="term" value="F:kynurenine-oxoglutarate transaminase activity"/>
    <property type="evidence" value="ECO:0007669"/>
    <property type="project" value="UniProtKB-EC"/>
</dbReference>
<keyword evidence="5" id="KW-0663">Pyridoxal phosphate</keyword>
<dbReference type="GO" id="GO:0030170">
    <property type="term" value="F:pyridoxal phosphate binding"/>
    <property type="evidence" value="ECO:0007669"/>
    <property type="project" value="InterPro"/>
</dbReference>
<feature type="domain" description="Aminotransferase class I/classII large" evidence="7">
    <location>
        <begin position="1"/>
        <end position="81"/>
    </location>
</feature>
<proteinExistence type="predicted"/>